<dbReference type="GO" id="GO:0016705">
    <property type="term" value="F:oxidoreductase activity, acting on paired donors, with incorporation or reduction of molecular oxygen"/>
    <property type="evidence" value="ECO:0007669"/>
    <property type="project" value="InterPro"/>
</dbReference>
<comment type="cofactor">
    <cofactor evidence="1">
        <name>heme</name>
        <dbReference type="ChEBI" id="CHEBI:30413"/>
    </cofactor>
</comment>
<keyword evidence="5" id="KW-0349">Heme</keyword>
<keyword evidence="7" id="KW-0479">Metal-binding</keyword>
<keyword evidence="12" id="KW-0472">Membrane</keyword>
<feature type="region of interest" description="Disordered" evidence="13">
    <location>
        <begin position="505"/>
        <end position="579"/>
    </location>
</feature>
<keyword evidence="10" id="KW-0408">Iron</keyword>
<proteinExistence type="inferred from homology"/>
<gene>
    <name evidence="14" type="ORF">NLI96_g5970</name>
</gene>
<comment type="caution">
    <text evidence="14">The sequence shown here is derived from an EMBL/GenBank/DDBJ whole genome shotgun (WGS) entry which is preliminary data.</text>
</comment>
<dbReference type="PROSITE" id="PS00086">
    <property type="entry name" value="CYTOCHROME_P450"/>
    <property type="match status" value="2"/>
</dbReference>
<keyword evidence="11" id="KW-0503">Monooxygenase</keyword>
<feature type="compositionally biased region" description="Basic residues" evidence="13">
    <location>
        <begin position="556"/>
        <end position="568"/>
    </location>
</feature>
<dbReference type="SUPFAM" id="SSF48264">
    <property type="entry name" value="Cytochrome P450"/>
    <property type="match status" value="2"/>
</dbReference>
<evidence type="ECO:0000256" key="13">
    <source>
        <dbReference type="SAM" id="MobiDB-lite"/>
    </source>
</evidence>
<sequence length="1060" mass="120268">MTELMSWTFAIGFLGYGQAWRARRRYFHEYFHQGVVHEYVPIQTEEIKHFLRRALDSPDDMERQVRLLFVAMIVNITYGIKIDDLNDEYVVVAREAVEGVVRAGVPGAFWIEYLPFLKSIPSWVPGATFKRVSEYYKPLVQRMIHPPFQFVKDSLENEDSPPSVTKKLINYIDKKFGGTELYEEQEKIVAETMGAAYSAAADTTISVALCFLLAMAKYPDVQKKAQEELDLHIGPNRLPAHDDYSSLTFIQAIMMESMRWQPTLPLSIPHMVIADDEYNGYRIPKRTMVFPNIWAMLRDPEIYPAPETFNPDRFLKNGTIDKTIRNPLSIAFGFGRRICPGRHLSNNALFLFIASVLHVFNIEPATDAAGNPVPIEASMTTGLVSYPETVPCVLKPRSKDAEHMILTETNNRNVLIASHTSPSERDNDPRVRRVSMRTRASPLASTEGSYLRQTKRENPRYEPGDNYGATIVRFLEGPSPSTWRVSSDSTMTEVPWHSSSTHQLIAGDLNCPGPITDQSRASQPNQLCQATPHPTPPGMNLYNLPELEDHTSCPPHPHHTSTQKRYSRRTLPLPPGPSPLPVVGNSFDMPTTNPAKTFDEWSHKYGDLIYLHLPSQPTLIVNSLKSSVDLLERRSAIYSSRPPSVMNELMTWTFAIGFMGYGQPWRARRRYFHEYFHQGVVHEYAPIQTKEIRHFLRRALDSPNDMERQVRLLFVAMIVNIAYGIKIEDLNAEYVVIAREAVEGVVRAGVPGAFWIEYLPFLKFIPSWVPGAAFKRVSEYYKPFIQRMIHQPFQFVKDSLENESSPPSVTKKLIDYIDKKFGGTELYQEQEKIVMETMGVAYSAAADTTNSVALCFLLAMAKYPDVQKKAQKELDLHIGPNRLPTHEDYSSLIYIQAIIMESMRWQPTLPLSLPHMVIADDEYNGYRIPKGTTVFPNVWAMLKDPEVYPAPEHFNPDRFLKNGTIDNTIRNPLSIAFGFGRRICPGRHLSNNALFLFIASVLHVFNIEPATDAAGNPVPIEVSMTTGLISYPETVPCVLKPRSKDAEHLILLESKNQSAS</sequence>
<comment type="subcellular location">
    <subcellularLocation>
        <location evidence="2">Membrane</location>
        <topology evidence="2">Single-pass membrane protein</topology>
    </subcellularLocation>
</comment>
<dbReference type="GO" id="GO:0020037">
    <property type="term" value="F:heme binding"/>
    <property type="evidence" value="ECO:0007669"/>
    <property type="project" value="InterPro"/>
</dbReference>
<dbReference type="Pfam" id="PF00067">
    <property type="entry name" value="p450"/>
    <property type="match status" value="2"/>
</dbReference>
<evidence type="ECO:0000256" key="11">
    <source>
        <dbReference type="ARBA" id="ARBA00023033"/>
    </source>
</evidence>
<dbReference type="AlphaFoldDB" id="A0AAD5V3U1"/>
<dbReference type="EMBL" id="JANAWD010000208">
    <property type="protein sequence ID" value="KAJ3483939.1"/>
    <property type="molecule type" value="Genomic_DNA"/>
</dbReference>
<dbReference type="Proteomes" id="UP001212997">
    <property type="component" value="Unassembled WGS sequence"/>
</dbReference>
<dbReference type="InterPro" id="IPR036396">
    <property type="entry name" value="Cyt_P450_sf"/>
</dbReference>
<dbReference type="InterPro" id="IPR001128">
    <property type="entry name" value="Cyt_P450"/>
</dbReference>
<dbReference type="Gene3D" id="1.10.630.10">
    <property type="entry name" value="Cytochrome P450"/>
    <property type="match status" value="2"/>
</dbReference>
<comment type="pathway">
    <text evidence="3">Secondary metabolite biosynthesis.</text>
</comment>
<evidence type="ECO:0000256" key="9">
    <source>
        <dbReference type="ARBA" id="ARBA00023002"/>
    </source>
</evidence>
<keyword evidence="15" id="KW-1185">Reference proteome</keyword>
<reference evidence="14" key="1">
    <citation type="submission" date="2022-07" db="EMBL/GenBank/DDBJ databases">
        <title>Genome Sequence of Physisporinus lineatus.</title>
        <authorList>
            <person name="Buettner E."/>
        </authorList>
    </citation>
    <scope>NUCLEOTIDE SEQUENCE</scope>
    <source>
        <strain evidence="14">VT162</strain>
    </source>
</reference>
<feature type="region of interest" description="Disordered" evidence="13">
    <location>
        <begin position="436"/>
        <end position="466"/>
    </location>
</feature>
<keyword evidence="9" id="KW-0560">Oxidoreductase</keyword>
<evidence type="ECO:0008006" key="16">
    <source>
        <dbReference type="Google" id="ProtNLM"/>
    </source>
</evidence>
<dbReference type="InterPro" id="IPR050364">
    <property type="entry name" value="Cytochrome_P450_fung"/>
</dbReference>
<evidence type="ECO:0000256" key="7">
    <source>
        <dbReference type="ARBA" id="ARBA00022723"/>
    </source>
</evidence>
<evidence type="ECO:0000256" key="10">
    <source>
        <dbReference type="ARBA" id="ARBA00023004"/>
    </source>
</evidence>
<feature type="compositionally biased region" description="Polar residues" evidence="13">
    <location>
        <begin position="443"/>
        <end position="452"/>
    </location>
</feature>
<evidence type="ECO:0000313" key="14">
    <source>
        <dbReference type="EMBL" id="KAJ3483939.1"/>
    </source>
</evidence>
<evidence type="ECO:0000256" key="1">
    <source>
        <dbReference type="ARBA" id="ARBA00001971"/>
    </source>
</evidence>
<feature type="compositionally biased region" description="Polar residues" evidence="13">
    <location>
        <begin position="516"/>
        <end position="529"/>
    </location>
</feature>
<evidence type="ECO:0000256" key="6">
    <source>
        <dbReference type="ARBA" id="ARBA00022692"/>
    </source>
</evidence>
<comment type="similarity">
    <text evidence="4">Belongs to the cytochrome P450 family.</text>
</comment>
<dbReference type="GO" id="GO:0005506">
    <property type="term" value="F:iron ion binding"/>
    <property type="evidence" value="ECO:0007669"/>
    <property type="project" value="InterPro"/>
</dbReference>
<evidence type="ECO:0000256" key="3">
    <source>
        <dbReference type="ARBA" id="ARBA00005179"/>
    </source>
</evidence>
<evidence type="ECO:0000256" key="12">
    <source>
        <dbReference type="ARBA" id="ARBA00023136"/>
    </source>
</evidence>
<dbReference type="CDD" id="cd11065">
    <property type="entry name" value="CYP64-like"/>
    <property type="match status" value="2"/>
</dbReference>
<keyword evidence="6" id="KW-0812">Transmembrane</keyword>
<dbReference type="PRINTS" id="PR00463">
    <property type="entry name" value="EP450I"/>
</dbReference>
<feature type="compositionally biased region" description="Basic and acidic residues" evidence="13">
    <location>
        <begin position="454"/>
        <end position="463"/>
    </location>
</feature>
<evidence type="ECO:0000256" key="5">
    <source>
        <dbReference type="ARBA" id="ARBA00022617"/>
    </source>
</evidence>
<dbReference type="InterPro" id="IPR002401">
    <property type="entry name" value="Cyt_P450_E_grp-I"/>
</dbReference>
<protein>
    <recommendedName>
        <fullName evidence="16">O-methylsterigmatocystin oxidoreductase</fullName>
    </recommendedName>
</protein>
<evidence type="ECO:0000256" key="2">
    <source>
        <dbReference type="ARBA" id="ARBA00004167"/>
    </source>
</evidence>
<evidence type="ECO:0000256" key="4">
    <source>
        <dbReference type="ARBA" id="ARBA00010617"/>
    </source>
</evidence>
<accession>A0AAD5V3U1</accession>
<dbReference type="PANTHER" id="PTHR46300:SF7">
    <property type="entry name" value="P450, PUTATIVE (EUROFUNG)-RELATED"/>
    <property type="match status" value="1"/>
</dbReference>
<keyword evidence="8" id="KW-1133">Transmembrane helix</keyword>
<dbReference type="PANTHER" id="PTHR46300">
    <property type="entry name" value="P450, PUTATIVE (EUROFUNG)-RELATED-RELATED"/>
    <property type="match status" value="1"/>
</dbReference>
<evidence type="ECO:0000313" key="15">
    <source>
        <dbReference type="Proteomes" id="UP001212997"/>
    </source>
</evidence>
<dbReference type="InterPro" id="IPR017972">
    <property type="entry name" value="Cyt_P450_CS"/>
</dbReference>
<name>A0AAD5V3U1_9APHY</name>
<evidence type="ECO:0000256" key="8">
    <source>
        <dbReference type="ARBA" id="ARBA00022989"/>
    </source>
</evidence>
<dbReference type="GO" id="GO:0004497">
    <property type="term" value="F:monooxygenase activity"/>
    <property type="evidence" value="ECO:0007669"/>
    <property type="project" value="UniProtKB-KW"/>
</dbReference>
<organism evidence="14 15">
    <name type="scientific">Meripilus lineatus</name>
    <dbReference type="NCBI Taxonomy" id="2056292"/>
    <lineage>
        <taxon>Eukaryota</taxon>
        <taxon>Fungi</taxon>
        <taxon>Dikarya</taxon>
        <taxon>Basidiomycota</taxon>
        <taxon>Agaricomycotina</taxon>
        <taxon>Agaricomycetes</taxon>
        <taxon>Polyporales</taxon>
        <taxon>Meripilaceae</taxon>
        <taxon>Meripilus</taxon>
    </lineage>
</organism>
<dbReference type="GO" id="GO:0016020">
    <property type="term" value="C:membrane"/>
    <property type="evidence" value="ECO:0007669"/>
    <property type="project" value="UniProtKB-SubCell"/>
</dbReference>